<organism evidence="2">
    <name type="scientific">marine sediment metagenome</name>
    <dbReference type="NCBI Taxonomy" id="412755"/>
    <lineage>
        <taxon>unclassified sequences</taxon>
        <taxon>metagenomes</taxon>
        <taxon>ecological metagenomes</taxon>
    </lineage>
</organism>
<feature type="coiled-coil region" evidence="1">
    <location>
        <begin position="3"/>
        <end position="30"/>
    </location>
</feature>
<evidence type="ECO:0000313" key="2">
    <source>
        <dbReference type="EMBL" id="KKM78025.1"/>
    </source>
</evidence>
<dbReference type="AlphaFoldDB" id="A0A0F9MMF1"/>
<dbReference type="EMBL" id="LAZR01008556">
    <property type="protein sequence ID" value="KKM78025.1"/>
    <property type="molecule type" value="Genomic_DNA"/>
</dbReference>
<accession>A0A0F9MMF1</accession>
<proteinExistence type="predicted"/>
<gene>
    <name evidence="2" type="ORF">LCGC14_1364160</name>
</gene>
<sequence>MLFGRDRETIQRLRRELSEARQEMWMKDNAIKELRWWLAARLTTPVIDERWIHFRQEPKIAHRAPSGVFKIDSIDALIEGSKPNG</sequence>
<evidence type="ECO:0000256" key="1">
    <source>
        <dbReference type="SAM" id="Coils"/>
    </source>
</evidence>
<name>A0A0F9MMF1_9ZZZZ</name>
<reference evidence="2" key="1">
    <citation type="journal article" date="2015" name="Nature">
        <title>Complex archaea that bridge the gap between prokaryotes and eukaryotes.</title>
        <authorList>
            <person name="Spang A."/>
            <person name="Saw J.H."/>
            <person name="Jorgensen S.L."/>
            <person name="Zaremba-Niedzwiedzka K."/>
            <person name="Martijn J."/>
            <person name="Lind A.E."/>
            <person name="van Eijk R."/>
            <person name="Schleper C."/>
            <person name="Guy L."/>
            <person name="Ettema T.J."/>
        </authorList>
    </citation>
    <scope>NUCLEOTIDE SEQUENCE</scope>
</reference>
<keyword evidence="1" id="KW-0175">Coiled coil</keyword>
<comment type="caution">
    <text evidence="2">The sequence shown here is derived from an EMBL/GenBank/DDBJ whole genome shotgun (WGS) entry which is preliminary data.</text>
</comment>
<protein>
    <submittedName>
        <fullName evidence="2">Uncharacterized protein</fullName>
    </submittedName>
</protein>